<dbReference type="InterPro" id="IPR025748">
    <property type="entry name" value="PrcB_C_dom"/>
</dbReference>
<dbReference type="Proteomes" id="UP000295341">
    <property type="component" value="Unassembled WGS sequence"/>
</dbReference>
<evidence type="ECO:0000313" key="3">
    <source>
        <dbReference type="EMBL" id="TDU25662.1"/>
    </source>
</evidence>
<accession>A0A4R7NXS1</accession>
<dbReference type="GO" id="GO:0006508">
    <property type="term" value="P:proteolysis"/>
    <property type="evidence" value="ECO:0007669"/>
    <property type="project" value="UniProtKB-KW"/>
</dbReference>
<reference evidence="3 4" key="1">
    <citation type="submission" date="2019-03" db="EMBL/GenBank/DDBJ databases">
        <title>Genomic Encyclopedia of Type Strains, Phase IV (KMG-IV): sequencing the most valuable type-strain genomes for metagenomic binning, comparative biology and taxonomic classification.</title>
        <authorList>
            <person name="Goeker M."/>
        </authorList>
    </citation>
    <scope>NUCLEOTIDE SEQUENCE [LARGE SCALE GENOMIC DNA]</scope>
    <source>
        <strain evidence="3 4">DSM 26377</strain>
    </source>
</reference>
<comment type="caution">
    <text evidence="3">The sequence shown here is derived from an EMBL/GenBank/DDBJ whole genome shotgun (WGS) entry which is preliminary data.</text>
</comment>
<dbReference type="Pfam" id="PF14343">
    <property type="entry name" value="PrcB_C"/>
    <property type="match status" value="1"/>
</dbReference>
<dbReference type="AlphaFoldDB" id="A0A4R7NXS1"/>
<proteinExistence type="predicted"/>
<feature type="domain" description="PrcB C-terminal" evidence="2">
    <location>
        <begin position="108"/>
        <end position="164"/>
    </location>
</feature>
<organism evidence="3 4">
    <name type="scientific">Panacagrimonas perspica</name>
    <dbReference type="NCBI Taxonomy" id="381431"/>
    <lineage>
        <taxon>Bacteria</taxon>
        <taxon>Pseudomonadati</taxon>
        <taxon>Pseudomonadota</taxon>
        <taxon>Gammaproteobacteria</taxon>
        <taxon>Nevskiales</taxon>
        <taxon>Nevskiaceae</taxon>
        <taxon>Panacagrimonas</taxon>
    </lineage>
</organism>
<protein>
    <submittedName>
        <fullName evidence="3">Protease stability complex PrcB-like protein</fullName>
    </submittedName>
</protein>
<feature type="signal peptide" evidence="1">
    <location>
        <begin position="1"/>
        <end position="33"/>
    </location>
</feature>
<evidence type="ECO:0000313" key="4">
    <source>
        <dbReference type="Proteomes" id="UP000295341"/>
    </source>
</evidence>
<dbReference type="PROSITE" id="PS51257">
    <property type="entry name" value="PROKAR_LIPOPROTEIN"/>
    <property type="match status" value="1"/>
</dbReference>
<dbReference type="EMBL" id="SOBT01000011">
    <property type="protein sequence ID" value="TDU25662.1"/>
    <property type="molecule type" value="Genomic_DNA"/>
</dbReference>
<evidence type="ECO:0000256" key="1">
    <source>
        <dbReference type="SAM" id="SignalP"/>
    </source>
</evidence>
<dbReference type="GO" id="GO:0008233">
    <property type="term" value="F:peptidase activity"/>
    <property type="evidence" value="ECO:0007669"/>
    <property type="project" value="UniProtKB-KW"/>
</dbReference>
<feature type="chain" id="PRO_5020645563" evidence="1">
    <location>
        <begin position="34"/>
        <end position="189"/>
    </location>
</feature>
<keyword evidence="1" id="KW-0732">Signal</keyword>
<sequence length="189" mass="20294">MPPLLARRPQTPKQTPMRPLLPLLLAVMLSACAKPAWMRSAPPDFSDWFDSQNSIVVQEAARANTCGTPGGESVVSLMRDLPSMQAWSANRGIALVSLNGKPFPEGPYAIVEFGQRPNSGYGIAVSRMAGAKDGDLMLKATFFEPIPGRWSEAEVSSPCVIVALPAAEYSRVRLIDQTGLVRADTEGAP</sequence>
<evidence type="ECO:0000259" key="2">
    <source>
        <dbReference type="Pfam" id="PF14343"/>
    </source>
</evidence>
<keyword evidence="3" id="KW-0378">Hydrolase</keyword>
<name>A0A4R7NXS1_9GAMM</name>
<keyword evidence="3" id="KW-0645">Protease</keyword>
<keyword evidence="4" id="KW-1185">Reference proteome</keyword>
<dbReference type="OrthoDB" id="7063364at2"/>
<gene>
    <name evidence="3" type="ORF">DFR24_4107</name>
</gene>